<accession>A0ABN0YJJ8</accession>
<feature type="domain" description="Autotransporter" evidence="2">
    <location>
        <begin position="1803"/>
        <end position="2079"/>
    </location>
</feature>
<evidence type="ECO:0000313" key="4">
    <source>
        <dbReference type="Proteomes" id="UP001500791"/>
    </source>
</evidence>
<dbReference type="SUPFAM" id="SSF103515">
    <property type="entry name" value="Autotransporter"/>
    <property type="match status" value="1"/>
</dbReference>
<dbReference type="SUPFAM" id="SSF51126">
    <property type="entry name" value="Pectin lyase-like"/>
    <property type="match status" value="5"/>
</dbReference>
<dbReference type="SMART" id="SM00869">
    <property type="entry name" value="Autotransporter"/>
    <property type="match status" value="1"/>
</dbReference>
<dbReference type="InterPro" id="IPR051551">
    <property type="entry name" value="Autotransporter_adhesion"/>
</dbReference>
<dbReference type="NCBIfam" id="TIGR01414">
    <property type="entry name" value="autotrans_barl"/>
    <property type="match status" value="1"/>
</dbReference>
<dbReference type="NCBIfam" id="TIGR02601">
    <property type="entry name" value="autotrns_rpt"/>
    <property type="match status" value="9"/>
</dbReference>
<dbReference type="Gene3D" id="2.40.128.130">
    <property type="entry name" value="Autotransporter beta-domain"/>
    <property type="match status" value="1"/>
</dbReference>
<dbReference type="EMBL" id="BAAAEJ010000008">
    <property type="protein sequence ID" value="GAA0397473.1"/>
    <property type="molecule type" value="Genomic_DNA"/>
</dbReference>
<evidence type="ECO:0000313" key="3">
    <source>
        <dbReference type="EMBL" id="GAA0397473.1"/>
    </source>
</evidence>
<name>A0ABN0YJJ8_9CAUL</name>
<dbReference type="Gene3D" id="2.160.20.20">
    <property type="match status" value="3"/>
</dbReference>
<dbReference type="InterPro" id="IPR005546">
    <property type="entry name" value="Autotransporte_beta"/>
</dbReference>
<evidence type="ECO:0000259" key="2">
    <source>
        <dbReference type="PROSITE" id="PS51208"/>
    </source>
</evidence>
<dbReference type="InterPro" id="IPR006315">
    <property type="entry name" value="OM_autotransptr_brl_dom"/>
</dbReference>
<dbReference type="Pfam" id="PF03797">
    <property type="entry name" value="Autotransporter"/>
    <property type="match status" value="1"/>
</dbReference>
<reference evidence="3 4" key="1">
    <citation type="journal article" date="2019" name="Int. J. Syst. Evol. Microbiol.">
        <title>The Global Catalogue of Microorganisms (GCM) 10K type strain sequencing project: providing services to taxonomists for standard genome sequencing and annotation.</title>
        <authorList>
            <consortium name="The Broad Institute Genomics Platform"/>
            <consortium name="The Broad Institute Genome Sequencing Center for Infectious Disease"/>
            <person name="Wu L."/>
            <person name="Ma J."/>
        </authorList>
    </citation>
    <scope>NUCLEOTIDE SEQUENCE [LARGE SCALE GENOMIC DNA]</scope>
    <source>
        <strain evidence="3 4">JCM 13476</strain>
    </source>
</reference>
<keyword evidence="1" id="KW-0732">Signal</keyword>
<proteinExistence type="predicted"/>
<dbReference type="Pfam" id="PF12951">
    <property type="entry name" value="PATR"/>
    <property type="match status" value="14"/>
</dbReference>
<organism evidence="3 4">
    <name type="scientific">Brevundimonas terrae</name>
    <dbReference type="NCBI Taxonomy" id="363631"/>
    <lineage>
        <taxon>Bacteria</taxon>
        <taxon>Pseudomonadati</taxon>
        <taxon>Pseudomonadota</taxon>
        <taxon>Alphaproteobacteria</taxon>
        <taxon>Caulobacterales</taxon>
        <taxon>Caulobacteraceae</taxon>
        <taxon>Brevundimonas</taxon>
    </lineage>
</organism>
<dbReference type="InterPro" id="IPR036709">
    <property type="entry name" value="Autotransporte_beta_dom_sf"/>
</dbReference>
<dbReference type="InterPro" id="IPR011050">
    <property type="entry name" value="Pectin_lyase_fold/virulence"/>
</dbReference>
<dbReference type="PANTHER" id="PTHR35037:SF3">
    <property type="entry name" value="C-TERMINAL REGION OF AIDA-LIKE PROTEIN"/>
    <property type="match status" value="1"/>
</dbReference>
<dbReference type="Proteomes" id="UP001500791">
    <property type="component" value="Unassembled WGS sequence"/>
</dbReference>
<dbReference type="RefSeq" id="WP_243862899.1">
    <property type="nucleotide sequence ID" value="NZ_BAAAEJ010000008.1"/>
</dbReference>
<dbReference type="InterPro" id="IPR013425">
    <property type="entry name" value="Autotrns_rpt"/>
</dbReference>
<dbReference type="PANTHER" id="PTHR35037">
    <property type="entry name" value="C-TERMINAL REGION OF AIDA-LIKE PROTEIN"/>
    <property type="match status" value="1"/>
</dbReference>
<dbReference type="InterPro" id="IPR012332">
    <property type="entry name" value="Autotransporter_pectin_lyase_C"/>
</dbReference>
<gene>
    <name evidence="3" type="ORF">GCM10009093_25190</name>
</gene>
<protein>
    <submittedName>
        <fullName evidence="3">Autotransporter domain-containing protein</fullName>
    </submittedName>
</protein>
<dbReference type="PROSITE" id="PS51208">
    <property type="entry name" value="AUTOTRANSPORTER"/>
    <property type="match status" value="1"/>
</dbReference>
<evidence type="ECO:0000256" key="1">
    <source>
        <dbReference type="ARBA" id="ARBA00022729"/>
    </source>
</evidence>
<sequence>MRSNTEFEITTGGNQTIGSLVGQSNAVVNLGANTLTIGTNNSHTTFAGIIKGTGGLTKTGSGTLTLSGENVYTGKTTINAGTLSLGGSGAFSGSSAVNLGSGATLDLSGVTGSRTIGSLSGSAGSTVQIGAADLTIANASDTTFAGNINGSGTFNKTGSGALTLTGANAFTGNLNVYSSTLRLSSGGSLSQNSNLNLTGNSTFDIRAAGNQTIGSLEGQLNSLVELGANTLTIAGNNGSATFEGTISGTGGLTKNGSGTLTLTGTNIYSGNTTINAGTLSLSGSGTLSNSSAVSLGSGATLDLSSVTNGRTIGSLSGLAGSTVKFGASALAVKNARNTTFAGTLTGDGQLEKSGTGTLILTGTNHYDSTAIYAGSISLADAGSLNSGNSVWLYNSGAIFDISAADGDRTIGTLTGNAGTLVVLGDNRLTVNSRMPQTYFSGTISGNGGLTKAGAGSLLLTGQNSYKGQTIIENGTLELGSGASLSSQSGISLTGATAKLAIGGSHTIGSLSGVAGSQVELVSHTLLTMGGDNTSTTFAGKFNDAGFSNTIVKTGAGQLTLSGDNSSSNNRLIVQNGALVMAGLWGGSVQVDGGFLQFGQTAFQNPAYAGLDHRLRGDLNINNPFSTLYITGRDTLTVAGEVNFEAYTNLLIHSGASGPSLIADSIDLGWDSVLTISGINDGDALPKALIQTTNGITGDFRNVSIGGFAGSVDYMTLHSGFSADRKEYLVEYDLSWTANNALAHGTFTLSDASNRFVLGADLSDQAANFWEGWTGKTLTKAGKGTLVLTGHNTYTGGTTITDGTLQLGDGGTTGSVVGNITNNGTLVFNRSDYTVFGNHIFGSGDLVKEGGNTLILSGINTYTGGTTIRDGAILITQDAALGSGALTFDGGGLTVVGSFDTNRQINLNQNGLFNVSALQTLGLDGLISGTGALVLDGSGTLKLTGANTYSGGTNIVDGTLIASTVSLSGPVRNAGTLVFDQNSNAVFADTLSGLNGTNGLVLKRGSGTLTLTGQSDLDWQILAGGLAASSGLFSGSAMIDSASHLSFTDSATATYADILSGTGRFNMDGTGSVLMTGDSSGFGGSTFINNGTLLVGDASGQGSLGGSFSVLDGATLGGSGTIGSGSGSTVTIASGATLSPGNSIGTLNVDGNLVLDTGAILNMEMGSAGASLKNPGISDRINVSGDLTLNGTLNLSQSSNTADGTFSIGYYRLMTYGGTLNGSGLTLGQSPALAGATPPQIMAGNGTVDLFVAGIGDDTLQHWQGGNGVWNSSNAQWQNQNGSTAAGWAGNHAVFRDQSGFNGGTITLDGAQSFKGLQFVDNGYRLEGTGSLVTDNAGSEIRVLADSATIAASISGTGGITKTQGGTLILSGTNSYSGGTTLLGGMIAVTQDANLGAASGELTFNGGALQINGTDFGRTGRDISFGTNGGILDLVEANHTLTLDGTLSGAGTLVKQGAGTLALTGQNSFGGIRVEAGKLIGIVASLANTVDLAASTSLSLTDTGNSVYAGTLSGLGQFNLDGAGTVLMTGNSSGFGGSTFVNTGTLLVGDASGFGSLGGSFSVLDGATLGGSGTLGSGAGSTVTIASGATLSPGNSIGTLTVNGDLLFQQGARFVVEVAPGGSDSDLVKVSGKATLGGTVAHIGANGNYDLRSAYTILSAGSLSGTFEAVTSDFAFLTPSLTYDTTAGNVVLELERNNREFASAAQSRNQVKTARAIESIGFNAGNAVYDAIAQMADDKTAIRSAFDQLSGEVHASAKATLIEDSRYIRNAANARIRSAFGDAGASVAPVQAYNANGEPVAVDATHDGAAFWAQGFGSWGSVSRNDSTAAMERSSGGVLMGGDVSVSNWRVGALAGYSRADIDQANEAATAVADNYHLGAYTGTRIGNTSVRAALAYSWHTVDATRSVRFSGFSDHLTSTYDATTFQAFAEVGHSMDVGANTRLEPFANLAHIRLNTDALAETGQSAALRGHSTKHEATFGTVGLHGEQLLVADGTRASLRGTLGWRHAFDGNVIETRHAFSAGDRFTIRGAPIAKDSAVIEAGLDLGFSPNTTLGLTYSGQVSKQAQDHGLNATFSMRF</sequence>
<keyword evidence="4" id="KW-1185">Reference proteome</keyword>
<comment type="caution">
    <text evidence="3">The sequence shown here is derived from an EMBL/GenBank/DDBJ whole genome shotgun (WGS) entry which is preliminary data.</text>
</comment>